<protein>
    <submittedName>
        <fullName evidence="1">Uncharacterized protein</fullName>
    </submittedName>
</protein>
<proteinExistence type="predicted"/>
<keyword evidence="2" id="KW-1185">Reference proteome</keyword>
<dbReference type="Proteomes" id="UP000572817">
    <property type="component" value="Unassembled WGS sequence"/>
</dbReference>
<sequence length="116" mass="13104">MRQDYERVFHVGVFRLTTQIGETVFVAGDHMVDVLKKSDAEVDQIAPIEHEMECRGTGAIAYAPLIQHTLNIFDLALHPHHVELKDKGKTMPVRFDINDTALPGLQQKVLFRKIAA</sequence>
<name>A0A8H4NC39_9PEZI</name>
<reference evidence="1" key="1">
    <citation type="submission" date="2020-04" db="EMBL/GenBank/DDBJ databases">
        <title>Genome Assembly and Annotation of Botryosphaeria dothidea sdau 11-99, a Latent Pathogen of Apple Fruit Ring Rot in China.</title>
        <authorList>
            <person name="Yu C."/>
            <person name="Diao Y."/>
            <person name="Lu Q."/>
            <person name="Zhao J."/>
            <person name="Cui S."/>
            <person name="Peng C."/>
            <person name="He B."/>
            <person name="Liu H."/>
        </authorList>
    </citation>
    <scope>NUCLEOTIDE SEQUENCE [LARGE SCALE GENOMIC DNA]</scope>
    <source>
        <strain evidence="1">Sdau11-99</strain>
    </source>
</reference>
<accession>A0A8H4NC39</accession>
<gene>
    <name evidence="1" type="ORF">GTA08_BOTSDO03125</name>
</gene>
<evidence type="ECO:0000313" key="1">
    <source>
        <dbReference type="EMBL" id="KAF4309882.1"/>
    </source>
</evidence>
<dbReference type="EMBL" id="WWBZ02000016">
    <property type="protein sequence ID" value="KAF4309882.1"/>
    <property type="molecule type" value="Genomic_DNA"/>
</dbReference>
<dbReference type="AlphaFoldDB" id="A0A8H4NC39"/>
<evidence type="ECO:0000313" key="2">
    <source>
        <dbReference type="Proteomes" id="UP000572817"/>
    </source>
</evidence>
<organism evidence="1 2">
    <name type="scientific">Botryosphaeria dothidea</name>
    <dbReference type="NCBI Taxonomy" id="55169"/>
    <lineage>
        <taxon>Eukaryota</taxon>
        <taxon>Fungi</taxon>
        <taxon>Dikarya</taxon>
        <taxon>Ascomycota</taxon>
        <taxon>Pezizomycotina</taxon>
        <taxon>Dothideomycetes</taxon>
        <taxon>Dothideomycetes incertae sedis</taxon>
        <taxon>Botryosphaeriales</taxon>
        <taxon>Botryosphaeriaceae</taxon>
        <taxon>Botryosphaeria</taxon>
    </lineage>
</organism>
<comment type="caution">
    <text evidence="1">The sequence shown here is derived from an EMBL/GenBank/DDBJ whole genome shotgun (WGS) entry which is preliminary data.</text>
</comment>